<dbReference type="AlphaFoldDB" id="A0A1Y1WE63"/>
<protein>
    <submittedName>
        <fullName evidence="2">Uncharacterized protein</fullName>
    </submittedName>
</protein>
<comment type="caution">
    <text evidence="2">The sequence shown here is derived from an EMBL/GenBank/DDBJ whole genome shotgun (WGS) entry which is preliminary data.</text>
</comment>
<evidence type="ECO:0000313" key="3">
    <source>
        <dbReference type="Proteomes" id="UP000193922"/>
    </source>
</evidence>
<reference evidence="2 3" key="1">
    <citation type="submission" date="2016-07" db="EMBL/GenBank/DDBJ databases">
        <title>Pervasive Adenine N6-methylation of Active Genes in Fungi.</title>
        <authorList>
            <consortium name="DOE Joint Genome Institute"/>
            <person name="Mondo S.J."/>
            <person name="Dannebaum R.O."/>
            <person name="Kuo R.C."/>
            <person name="Labutti K."/>
            <person name="Haridas S."/>
            <person name="Kuo A."/>
            <person name="Salamov A."/>
            <person name="Ahrendt S.R."/>
            <person name="Lipzen A."/>
            <person name="Sullivan W."/>
            <person name="Andreopoulos W.B."/>
            <person name="Clum A."/>
            <person name="Lindquist E."/>
            <person name="Daum C."/>
            <person name="Ramamoorthy G.K."/>
            <person name="Gryganskyi A."/>
            <person name="Culley D."/>
            <person name="Magnuson J.K."/>
            <person name="James T.Y."/>
            <person name="O'Malley M.A."/>
            <person name="Stajich J.E."/>
            <person name="Spatafora J.W."/>
            <person name="Visel A."/>
            <person name="Grigoriev I.V."/>
        </authorList>
    </citation>
    <scope>NUCLEOTIDE SEQUENCE [LARGE SCALE GENOMIC DNA]</scope>
    <source>
        <strain evidence="2 3">ATCC 12442</strain>
    </source>
</reference>
<evidence type="ECO:0000313" key="2">
    <source>
        <dbReference type="EMBL" id="ORX71803.1"/>
    </source>
</evidence>
<gene>
    <name evidence="2" type="ORF">DL89DRAFT_255534</name>
</gene>
<dbReference type="RefSeq" id="XP_040745227.1">
    <property type="nucleotide sequence ID" value="XM_040885361.1"/>
</dbReference>
<keyword evidence="3" id="KW-1185">Reference proteome</keyword>
<feature type="compositionally biased region" description="Basic and acidic residues" evidence="1">
    <location>
        <begin position="19"/>
        <end position="29"/>
    </location>
</feature>
<proteinExistence type="predicted"/>
<name>A0A1Y1WE63_9FUNG</name>
<dbReference type="GeneID" id="63802009"/>
<feature type="compositionally biased region" description="Basic residues" evidence="1">
    <location>
        <begin position="7"/>
        <end position="18"/>
    </location>
</feature>
<dbReference type="Proteomes" id="UP000193922">
    <property type="component" value="Unassembled WGS sequence"/>
</dbReference>
<evidence type="ECO:0000256" key="1">
    <source>
        <dbReference type="SAM" id="MobiDB-lite"/>
    </source>
</evidence>
<sequence>MEEKAVKQKQTKVQKKGYRQSEKGGKEKSQGPAPIARVLGSGKKISRRCSKFTTSFMLTTQTSLQGLTTLAFAMCMVPPLPWLSTEQHMSQGPEAEPEPQWVQWVPRPVSLSSVGMSEPVSLLNMPLGG</sequence>
<dbReference type="EMBL" id="MCFD01000003">
    <property type="protein sequence ID" value="ORX71803.1"/>
    <property type="molecule type" value="Genomic_DNA"/>
</dbReference>
<accession>A0A1Y1WE63</accession>
<organism evidence="2 3">
    <name type="scientific">Linderina pennispora</name>
    <dbReference type="NCBI Taxonomy" id="61395"/>
    <lineage>
        <taxon>Eukaryota</taxon>
        <taxon>Fungi</taxon>
        <taxon>Fungi incertae sedis</taxon>
        <taxon>Zoopagomycota</taxon>
        <taxon>Kickxellomycotina</taxon>
        <taxon>Kickxellomycetes</taxon>
        <taxon>Kickxellales</taxon>
        <taxon>Kickxellaceae</taxon>
        <taxon>Linderina</taxon>
    </lineage>
</organism>
<feature type="region of interest" description="Disordered" evidence="1">
    <location>
        <begin position="1"/>
        <end position="42"/>
    </location>
</feature>